<feature type="transmembrane region" description="Helical" evidence="2">
    <location>
        <begin position="20"/>
        <end position="38"/>
    </location>
</feature>
<evidence type="ECO:0000313" key="5">
    <source>
        <dbReference type="Proteomes" id="UP000273158"/>
    </source>
</evidence>
<dbReference type="RefSeq" id="WP_121059169.1">
    <property type="nucleotide sequence ID" value="NZ_RCDB01000002.1"/>
</dbReference>
<protein>
    <recommendedName>
        <fullName evidence="3">Glycine zipper-like domain-containing protein</fullName>
    </recommendedName>
</protein>
<feature type="domain" description="Glycine zipper-like" evidence="3">
    <location>
        <begin position="16"/>
        <end position="62"/>
    </location>
</feature>
<keyword evidence="5" id="KW-1185">Reference proteome</keyword>
<reference evidence="4 5" key="1">
    <citation type="journal article" date="2015" name="Stand. Genomic Sci.">
        <title>Genomic Encyclopedia of Bacterial and Archaeal Type Strains, Phase III: the genomes of soil and plant-associated and newly described type strains.</title>
        <authorList>
            <person name="Whitman W.B."/>
            <person name="Woyke T."/>
            <person name="Klenk H.P."/>
            <person name="Zhou Y."/>
            <person name="Lilburn T.G."/>
            <person name="Beck B.J."/>
            <person name="De Vos P."/>
            <person name="Vandamme P."/>
            <person name="Eisen J.A."/>
            <person name="Garrity G."/>
            <person name="Hugenholtz P."/>
            <person name="Kyrpides N.C."/>
        </authorList>
    </citation>
    <scope>NUCLEOTIDE SEQUENCE [LARGE SCALE GENOMIC DNA]</scope>
    <source>
        <strain evidence="4 5">S2T63</strain>
    </source>
</reference>
<dbReference type="Pfam" id="PF26273">
    <property type="entry name" value="Gly_zipper"/>
    <property type="match status" value="1"/>
</dbReference>
<evidence type="ECO:0000259" key="3">
    <source>
        <dbReference type="Pfam" id="PF26273"/>
    </source>
</evidence>
<feature type="transmembrane region" description="Helical" evidence="2">
    <location>
        <begin position="44"/>
        <end position="63"/>
    </location>
</feature>
<evidence type="ECO:0000313" key="4">
    <source>
        <dbReference type="EMBL" id="RLK49711.1"/>
    </source>
</evidence>
<accession>A0A498CBZ5</accession>
<dbReference type="EMBL" id="RCDB01000002">
    <property type="protein sequence ID" value="RLK49711.1"/>
    <property type="molecule type" value="Genomic_DNA"/>
</dbReference>
<proteinExistence type="predicted"/>
<keyword evidence="2" id="KW-0472">Membrane</keyword>
<evidence type="ECO:0000256" key="2">
    <source>
        <dbReference type="SAM" id="Phobius"/>
    </source>
</evidence>
<name>A0A498CBZ5_9MICO</name>
<organism evidence="4 5">
    <name type="scientific">Microbacterium telephonicum</name>
    <dbReference type="NCBI Taxonomy" id="1714841"/>
    <lineage>
        <taxon>Bacteria</taxon>
        <taxon>Bacillati</taxon>
        <taxon>Actinomycetota</taxon>
        <taxon>Actinomycetes</taxon>
        <taxon>Micrococcales</taxon>
        <taxon>Microbacteriaceae</taxon>
        <taxon>Microbacterium</taxon>
    </lineage>
</organism>
<dbReference type="AlphaFoldDB" id="A0A498CBZ5"/>
<feature type="compositionally biased region" description="Basic and acidic residues" evidence="1">
    <location>
        <begin position="79"/>
        <end position="91"/>
    </location>
</feature>
<dbReference type="InterPro" id="IPR058598">
    <property type="entry name" value="Gly_zipper-like_dom"/>
</dbReference>
<keyword evidence="2" id="KW-1133">Transmembrane helix</keyword>
<comment type="caution">
    <text evidence="4">The sequence shown here is derived from an EMBL/GenBank/DDBJ whole genome shotgun (WGS) entry which is preliminary data.</text>
</comment>
<evidence type="ECO:0000256" key="1">
    <source>
        <dbReference type="SAM" id="MobiDB-lite"/>
    </source>
</evidence>
<dbReference type="Proteomes" id="UP000273158">
    <property type="component" value="Unassembled WGS sequence"/>
</dbReference>
<keyword evidence="2" id="KW-0812">Transmembrane</keyword>
<feature type="region of interest" description="Disordered" evidence="1">
    <location>
        <begin position="66"/>
        <end position="91"/>
    </location>
</feature>
<gene>
    <name evidence="4" type="ORF">C7474_1872</name>
</gene>
<sequence length="91" mass="9031">MDEGEKDDAQQRRERSQATAWGIGIALGLAIGTSLGVALGNIGIGIALGVGIGMAFAVAFGAVTSDSRGADSDGANTADQERDGKADPDPG</sequence>